<dbReference type="Pfam" id="PF18895">
    <property type="entry name" value="T4SS_pilin"/>
    <property type="match status" value="1"/>
</dbReference>
<keyword evidence="4" id="KW-1185">Reference proteome</keyword>
<keyword evidence="2" id="KW-0732">Signal</keyword>
<feature type="signal peptide" evidence="2">
    <location>
        <begin position="1"/>
        <end position="27"/>
    </location>
</feature>
<keyword evidence="1" id="KW-0472">Membrane</keyword>
<evidence type="ECO:0000256" key="2">
    <source>
        <dbReference type="SAM" id="SignalP"/>
    </source>
</evidence>
<evidence type="ECO:0000313" key="3">
    <source>
        <dbReference type="EMBL" id="RDV81224.1"/>
    </source>
</evidence>
<dbReference type="EMBL" id="QSLN01000021">
    <property type="protein sequence ID" value="RDV81224.1"/>
    <property type="molecule type" value="Genomic_DNA"/>
</dbReference>
<accession>A0A3D8P308</accession>
<protein>
    <submittedName>
        <fullName evidence="3">Uncharacterized protein</fullName>
    </submittedName>
</protein>
<name>A0A3D8P308_9THEO</name>
<reference evidence="3 4" key="1">
    <citation type="submission" date="2018-08" db="EMBL/GenBank/DDBJ databases">
        <title>Form III RuBisCO-mediated autotrophy in Thermodesulfobium bacteria.</title>
        <authorList>
            <person name="Toshchakov S.V."/>
            <person name="Kublanov I.V."/>
            <person name="Frolov E."/>
            <person name="Bonch-Osmolovskaya E.A."/>
            <person name="Tourova T.P."/>
            <person name="Chernych N.A."/>
            <person name="Lebedinsky A.V."/>
        </authorList>
    </citation>
    <scope>NUCLEOTIDE SEQUENCE [LARGE SCALE GENOMIC DNA]</scope>
    <source>
        <strain evidence="3 4">SR</strain>
    </source>
</reference>
<keyword evidence="1" id="KW-1133">Transmembrane helix</keyword>
<dbReference type="InterPro" id="IPR043993">
    <property type="entry name" value="T4SS_pilin"/>
</dbReference>
<feature type="transmembrane region" description="Helical" evidence="1">
    <location>
        <begin position="54"/>
        <end position="73"/>
    </location>
</feature>
<organism evidence="3 4">
    <name type="scientific">Ammonifex thiophilus</name>
    <dbReference type="NCBI Taxonomy" id="444093"/>
    <lineage>
        <taxon>Bacteria</taxon>
        <taxon>Bacillati</taxon>
        <taxon>Bacillota</taxon>
        <taxon>Clostridia</taxon>
        <taxon>Thermoanaerobacterales</taxon>
        <taxon>Thermoanaerobacteraceae</taxon>
        <taxon>Ammonifex</taxon>
    </lineage>
</organism>
<comment type="caution">
    <text evidence="3">The sequence shown here is derived from an EMBL/GenBank/DDBJ whole genome shotgun (WGS) entry which is preliminary data.</text>
</comment>
<dbReference type="AlphaFoldDB" id="A0A3D8P308"/>
<gene>
    <name evidence="3" type="ORF">DXX99_09580</name>
</gene>
<sequence length="124" mass="12851">MGKLREVSLALSALLAAFFLRVFPALADEKITPFGIKGDTAQAAEQLASKVKDVVNLVAGFAGVVLFAVLVFAGYKFMTSADNPNEHARSKSILLGALGGALLIFTAWLLTQAIIGKLSASAGG</sequence>
<feature type="chain" id="PRO_5017696433" evidence="2">
    <location>
        <begin position="28"/>
        <end position="124"/>
    </location>
</feature>
<dbReference type="Proteomes" id="UP000256329">
    <property type="component" value="Unassembled WGS sequence"/>
</dbReference>
<proteinExistence type="predicted"/>
<keyword evidence="1" id="KW-0812">Transmembrane</keyword>
<evidence type="ECO:0000313" key="4">
    <source>
        <dbReference type="Proteomes" id="UP000256329"/>
    </source>
</evidence>
<feature type="transmembrane region" description="Helical" evidence="1">
    <location>
        <begin position="93"/>
        <end position="115"/>
    </location>
</feature>
<evidence type="ECO:0000256" key="1">
    <source>
        <dbReference type="SAM" id="Phobius"/>
    </source>
</evidence>
<dbReference type="RefSeq" id="WP_115793265.1">
    <property type="nucleotide sequence ID" value="NZ_QSLN01000021.1"/>
</dbReference>